<dbReference type="EMBL" id="LAZR01001052">
    <property type="protein sequence ID" value="KKN51691.1"/>
    <property type="molecule type" value="Genomic_DNA"/>
</dbReference>
<proteinExistence type="predicted"/>
<name>A0A0F9TRF3_9ZZZZ</name>
<gene>
    <name evidence="1" type="ORF">LCGC14_0620260</name>
</gene>
<accession>A0A0F9TRF3</accession>
<comment type="caution">
    <text evidence="1">The sequence shown here is derived from an EMBL/GenBank/DDBJ whole genome shotgun (WGS) entry which is preliminary data.</text>
</comment>
<reference evidence="1" key="1">
    <citation type="journal article" date="2015" name="Nature">
        <title>Complex archaea that bridge the gap between prokaryotes and eukaryotes.</title>
        <authorList>
            <person name="Spang A."/>
            <person name="Saw J.H."/>
            <person name="Jorgensen S.L."/>
            <person name="Zaremba-Niedzwiedzka K."/>
            <person name="Martijn J."/>
            <person name="Lind A.E."/>
            <person name="van Eijk R."/>
            <person name="Schleper C."/>
            <person name="Guy L."/>
            <person name="Ettema T.J."/>
        </authorList>
    </citation>
    <scope>NUCLEOTIDE SEQUENCE</scope>
</reference>
<protein>
    <submittedName>
        <fullName evidence="1">Uncharacterized protein</fullName>
    </submittedName>
</protein>
<evidence type="ECO:0000313" key="1">
    <source>
        <dbReference type="EMBL" id="KKN51691.1"/>
    </source>
</evidence>
<organism evidence="1">
    <name type="scientific">marine sediment metagenome</name>
    <dbReference type="NCBI Taxonomy" id="412755"/>
    <lineage>
        <taxon>unclassified sequences</taxon>
        <taxon>metagenomes</taxon>
        <taxon>ecological metagenomes</taxon>
    </lineage>
</organism>
<dbReference type="AlphaFoldDB" id="A0A0F9TRF3"/>
<sequence>MGQRVWCDMHPDRPALSLTRLTPLRENMAGGRTEHRVSAMRKPEPTQITLASLHHIWSDAAYDL</sequence>